<comment type="caution">
    <text evidence="1">The sequence shown here is derived from an EMBL/GenBank/DDBJ whole genome shotgun (WGS) entry which is preliminary data.</text>
</comment>
<dbReference type="AlphaFoldDB" id="A0AAV4YCL9"/>
<evidence type="ECO:0000313" key="1">
    <source>
        <dbReference type="EMBL" id="GIZ03970.1"/>
    </source>
</evidence>
<evidence type="ECO:0000313" key="2">
    <source>
        <dbReference type="Proteomes" id="UP001054945"/>
    </source>
</evidence>
<sequence length="93" mass="10703">MITFSSFLKSPHTPRRAKHHEYGNLFFAGVQESRQRRRRAPKSCRVRCGRAMDGPVSHKSLDICYSPSLDWMSDCSWDGFSCLFAGDKFDLNN</sequence>
<gene>
    <name evidence="1" type="ORF">CEXT_374021</name>
</gene>
<dbReference type="EMBL" id="BPLR01019020">
    <property type="protein sequence ID" value="GIZ03970.1"/>
    <property type="molecule type" value="Genomic_DNA"/>
</dbReference>
<accession>A0AAV4YCL9</accession>
<reference evidence="1 2" key="1">
    <citation type="submission" date="2021-06" db="EMBL/GenBank/DDBJ databases">
        <title>Caerostris extrusa draft genome.</title>
        <authorList>
            <person name="Kono N."/>
            <person name="Arakawa K."/>
        </authorList>
    </citation>
    <scope>NUCLEOTIDE SEQUENCE [LARGE SCALE GENOMIC DNA]</scope>
</reference>
<protein>
    <submittedName>
        <fullName evidence="1">Uncharacterized protein</fullName>
    </submittedName>
</protein>
<organism evidence="1 2">
    <name type="scientific">Caerostris extrusa</name>
    <name type="common">Bark spider</name>
    <name type="synonym">Caerostris bankana</name>
    <dbReference type="NCBI Taxonomy" id="172846"/>
    <lineage>
        <taxon>Eukaryota</taxon>
        <taxon>Metazoa</taxon>
        <taxon>Ecdysozoa</taxon>
        <taxon>Arthropoda</taxon>
        <taxon>Chelicerata</taxon>
        <taxon>Arachnida</taxon>
        <taxon>Araneae</taxon>
        <taxon>Araneomorphae</taxon>
        <taxon>Entelegynae</taxon>
        <taxon>Araneoidea</taxon>
        <taxon>Araneidae</taxon>
        <taxon>Caerostris</taxon>
    </lineage>
</organism>
<dbReference type="Proteomes" id="UP001054945">
    <property type="component" value="Unassembled WGS sequence"/>
</dbReference>
<proteinExistence type="predicted"/>
<keyword evidence="2" id="KW-1185">Reference proteome</keyword>
<name>A0AAV4YCL9_CAEEX</name>